<protein>
    <recommendedName>
        <fullName evidence="1">peptide-methionine (R)-S-oxide reductase</fullName>
        <ecNumber evidence="1">1.8.4.12</ecNumber>
    </recommendedName>
</protein>
<evidence type="ECO:0000259" key="4">
    <source>
        <dbReference type="Pfam" id="PF01641"/>
    </source>
</evidence>
<dbReference type="InterPro" id="IPR002579">
    <property type="entry name" value="Met_Sox_Rdtase_MsrB_dom"/>
</dbReference>
<dbReference type="GO" id="GO:0033743">
    <property type="term" value="F:peptide-methionine (R)-S-oxide reductase activity"/>
    <property type="evidence" value="ECO:0007669"/>
    <property type="project" value="UniProtKB-EC"/>
</dbReference>
<dbReference type="Pfam" id="PF01641">
    <property type="entry name" value="SelR"/>
    <property type="match status" value="1"/>
</dbReference>
<proteinExistence type="predicted"/>
<sequence>MDPQILGPQKGFYVYRPAFFQTKCREIAKGVTKRSSLVQDRGKRRSGGDPGHVFDDGPALTGLRYCMNGVAMVFVAGTA</sequence>
<dbReference type="InterPro" id="IPR011057">
    <property type="entry name" value="Mss4-like_sf"/>
</dbReference>
<dbReference type="EMBL" id="CP056030">
    <property type="protein sequence ID" value="QKZ07641.1"/>
    <property type="molecule type" value="Genomic_DNA"/>
</dbReference>
<feature type="domain" description="MsrB" evidence="4">
    <location>
        <begin position="42"/>
        <end position="75"/>
    </location>
</feature>
<dbReference type="AlphaFoldDB" id="A0A7D5DDZ3"/>
<organism evidence="5 6">
    <name type="scientific">Pseudomonas eucalypticola</name>
    <dbReference type="NCBI Taxonomy" id="2599595"/>
    <lineage>
        <taxon>Bacteria</taxon>
        <taxon>Pseudomonadati</taxon>
        <taxon>Pseudomonadota</taxon>
        <taxon>Gammaproteobacteria</taxon>
        <taxon>Pseudomonadales</taxon>
        <taxon>Pseudomonadaceae</taxon>
        <taxon>Pseudomonas</taxon>
    </lineage>
</organism>
<dbReference type="Gene3D" id="2.170.150.20">
    <property type="entry name" value="Peptide methionine sulfoxide reductase"/>
    <property type="match status" value="1"/>
</dbReference>
<keyword evidence="6" id="KW-1185">Reference proteome</keyword>
<name>A0A7D5DDZ3_9PSED</name>
<evidence type="ECO:0000256" key="1">
    <source>
        <dbReference type="ARBA" id="ARBA00012499"/>
    </source>
</evidence>
<evidence type="ECO:0000256" key="2">
    <source>
        <dbReference type="ARBA" id="ARBA00023002"/>
    </source>
</evidence>
<dbReference type="Proteomes" id="UP000509568">
    <property type="component" value="Chromosome"/>
</dbReference>
<dbReference type="EC" id="1.8.4.12" evidence="1"/>
<evidence type="ECO:0000313" key="6">
    <source>
        <dbReference type="Proteomes" id="UP000509568"/>
    </source>
</evidence>
<dbReference type="SUPFAM" id="SSF51316">
    <property type="entry name" value="Mss4-like"/>
    <property type="match status" value="1"/>
</dbReference>
<evidence type="ECO:0000313" key="5">
    <source>
        <dbReference type="EMBL" id="QKZ07641.1"/>
    </source>
</evidence>
<keyword evidence="2" id="KW-0560">Oxidoreductase</keyword>
<comment type="catalytic activity">
    <reaction evidence="3">
        <text>L-methionyl-[protein] + [thioredoxin]-disulfide + H2O = L-methionyl-(R)-S-oxide-[protein] + [thioredoxin]-dithiol</text>
        <dbReference type="Rhea" id="RHEA:24164"/>
        <dbReference type="Rhea" id="RHEA-COMP:10698"/>
        <dbReference type="Rhea" id="RHEA-COMP:10700"/>
        <dbReference type="Rhea" id="RHEA-COMP:12313"/>
        <dbReference type="Rhea" id="RHEA-COMP:12314"/>
        <dbReference type="ChEBI" id="CHEBI:15377"/>
        <dbReference type="ChEBI" id="CHEBI:16044"/>
        <dbReference type="ChEBI" id="CHEBI:29950"/>
        <dbReference type="ChEBI" id="CHEBI:45764"/>
        <dbReference type="ChEBI" id="CHEBI:50058"/>
        <dbReference type="EC" id="1.8.4.12"/>
    </reaction>
</comment>
<accession>A0A7D5DDZ3</accession>
<evidence type="ECO:0000256" key="3">
    <source>
        <dbReference type="ARBA" id="ARBA00048488"/>
    </source>
</evidence>
<gene>
    <name evidence="5" type="ORF">HWQ56_09380</name>
</gene>
<reference evidence="5 6" key="1">
    <citation type="submission" date="2020-06" db="EMBL/GenBank/DDBJ databases">
        <title>Pseudomonas eucalypticola sp. nov., an endophyte of Eucalyptus dunnii leaves with biocontrol ability of eucalyptus leaf blight.</title>
        <authorList>
            <person name="Liu Y."/>
            <person name="Song Z."/>
            <person name="Zeng H."/>
            <person name="Lu M."/>
            <person name="Wang X."/>
            <person name="Lian X."/>
            <person name="Zhang Q."/>
        </authorList>
    </citation>
    <scope>NUCLEOTIDE SEQUENCE [LARGE SCALE GENOMIC DNA]</scope>
    <source>
        <strain evidence="5 6">NP-1</strain>
    </source>
</reference>
<dbReference type="KEGG" id="pez:HWQ56_09380"/>